<name>K1PKQ7_MAGGI</name>
<reference evidence="1" key="1">
    <citation type="journal article" date="2012" name="Nature">
        <title>The oyster genome reveals stress adaptation and complexity of shell formation.</title>
        <authorList>
            <person name="Zhang G."/>
            <person name="Fang X."/>
            <person name="Guo X."/>
            <person name="Li L."/>
            <person name="Luo R."/>
            <person name="Xu F."/>
            <person name="Yang P."/>
            <person name="Zhang L."/>
            <person name="Wang X."/>
            <person name="Qi H."/>
            <person name="Xiong Z."/>
            <person name="Que H."/>
            <person name="Xie Y."/>
            <person name="Holland P.W."/>
            <person name="Paps J."/>
            <person name="Zhu Y."/>
            <person name="Wu F."/>
            <person name="Chen Y."/>
            <person name="Wang J."/>
            <person name="Peng C."/>
            <person name="Meng J."/>
            <person name="Yang L."/>
            <person name="Liu J."/>
            <person name="Wen B."/>
            <person name="Zhang N."/>
            <person name="Huang Z."/>
            <person name="Zhu Q."/>
            <person name="Feng Y."/>
            <person name="Mount A."/>
            <person name="Hedgecock D."/>
            <person name="Xu Z."/>
            <person name="Liu Y."/>
            <person name="Domazet-Loso T."/>
            <person name="Du Y."/>
            <person name="Sun X."/>
            <person name="Zhang S."/>
            <person name="Liu B."/>
            <person name="Cheng P."/>
            <person name="Jiang X."/>
            <person name="Li J."/>
            <person name="Fan D."/>
            <person name="Wang W."/>
            <person name="Fu W."/>
            <person name="Wang T."/>
            <person name="Wang B."/>
            <person name="Zhang J."/>
            <person name="Peng Z."/>
            <person name="Li Y."/>
            <person name="Li N."/>
            <person name="Wang J."/>
            <person name="Chen M."/>
            <person name="He Y."/>
            <person name="Tan F."/>
            <person name="Song X."/>
            <person name="Zheng Q."/>
            <person name="Huang R."/>
            <person name="Yang H."/>
            <person name="Du X."/>
            <person name="Chen L."/>
            <person name="Yang M."/>
            <person name="Gaffney P.M."/>
            <person name="Wang S."/>
            <person name="Luo L."/>
            <person name="She Z."/>
            <person name="Ming Y."/>
            <person name="Huang W."/>
            <person name="Zhang S."/>
            <person name="Huang B."/>
            <person name="Zhang Y."/>
            <person name="Qu T."/>
            <person name="Ni P."/>
            <person name="Miao G."/>
            <person name="Wang J."/>
            <person name="Wang Q."/>
            <person name="Steinberg C.E."/>
            <person name="Wang H."/>
            <person name="Li N."/>
            <person name="Qian L."/>
            <person name="Zhang G."/>
            <person name="Li Y."/>
            <person name="Yang H."/>
            <person name="Liu X."/>
            <person name="Wang J."/>
            <person name="Yin Y."/>
            <person name="Wang J."/>
        </authorList>
    </citation>
    <scope>NUCLEOTIDE SEQUENCE [LARGE SCALE GENOMIC DNA]</scope>
    <source>
        <strain evidence="1">05x7-T-G4-1.051#20</strain>
    </source>
</reference>
<dbReference type="InterPro" id="IPR004122">
    <property type="entry name" value="BAF_prot"/>
</dbReference>
<accession>K1PKQ7</accession>
<proteinExistence type="predicted"/>
<organism evidence="1">
    <name type="scientific">Magallana gigas</name>
    <name type="common">Pacific oyster</name>
    <name type="synonym">Crassostrea gigas</name>
    <dbReference type="NCBI Taxonomy" id="29159"/>
    <lineage>
        <taxon>Eukaryota</taxon>
        <taxon>Metazoa</taxon>
        <taxon>Spiralia</taxon>
        <taxon>Lophotrochozoa</taxon>
        <taxon>Mollusca</taxon>
        <taxon>Bivalvia</taxon>
        <taxon>Autobranchia</taxon>
        <taxon>Pteriomorphia</taxon>
        <taxon>Ostreida</taxon>
        <taxon>Ostreoidea</taxon>
        <taxon>Ostreidae</taxon>
        <taxon>Magallana</taxon>
    </lineage>
</organism>
<sequence>MAYNPDKGTRSKEGDTLSKDVTAIPGIGEINGDKLRAEGCYTVGDVLNKYKELGSKDKFLEWLDSSVFSIKVVREVVDFPQSVKERLQELTCGSY</sequence>
<evidence type="ECO:0000313" key="1">
    <source>
        <dbReference type="EMBL" id="EKC24637.1"/>
    </source>
</evidence>
<dbReference type="Gene3D" id="1.10.150.40">
    <property type="entry name" value="Barrier-to-autointegration factor, BAF"/>
    <property type="match status" value="1"/>
</dbReference>
<dbReference type="HOGENOM" id="CLU_2374771_0_0_1"/>
<dbReference type="Pfam" id="PF02961">
    <property type="entry name" value="SAM_BAF"/>
    <property type="match status" value="1"/>
</dbReference>
<protein>
    <submittedName>
        <fullName evidence="1">Uncharacterized protein</fullName>
    </submittedName>
</protein>
<dbReference type="InterPro" id="IPR036617">
    <property type="entry name" value="BAF_sf"/>
</dbReference>
<dbReference type="EMBL" id="JH815905">
    <property type="protein sequence ID" value="EKC24637.1"/>
    <property type="molecule type" value="Genomic_DNA"/>
</dbReference>
<gene>
    <name evidence="1" type="ORF">CGI_10014549</name>
</gene>
<dbReference type="InParanoid" id="K1PKQ7"/>
<dbReference type="GO" id="GO:0003677">
    <property type="term" value="F:DNA binding"/>
    <property type="evidence" value="ECO:0007669"/>
    <property type="project" value="InterPro"/>
</dbReference>
<dbReference type="AlphaFoldDB" id="K1PKQ7"/>